<dbReference type="GO" id="GO:0005524">
    <property type="term" value="F:ATP binding"/>
    <property type="evidence" value="ECO:0007669"/>
    <property type="project" value="UniProtKB-KW"/>
</dbReference>
<keyword evidence="4 10" id="KW-0067">ATP-binding</keyword>
<dbReference type="PANTHER" id="PTHR43394">
    <property type="entry name" value="ATP-DEPENDENT PERMEASE MDL1, MITOCHONDRIAL"/>
    <property type="match status" value="1"/>
</dbReference>
<dbReference type="InterPro" id="IPR003593">
    <property type="entry name" value="AAA+_ATPase"/>
</dbReference>
<dbReference type="SMART" id="SM00382">
    <property type="entry name" value="AAA"/>
    <property type="match status" value="1"/>
</dbReference>
<evidence type="ECO:0000256" key="7">
    <source>
        <dbReference type="SAM" id="Phobius"/>
    </source>
</evidence>
<dbReference type="InterPro" id="IPR036640">
    <property type="entry name" value="ABC1_TM_sf"/>
</dbReference>
<evidence type="ECO:0000259" key="8">
    <source>
        <dbReference type="PROSITE" id="PS50893"/>
    </source>
</evidence>
<feature type="domain" description="ABC transporter" evidence="8">
    <location>
        <begin position="336"/>
        <end position="559"/>
    </location>
</feature>
<evidence type="ECO:0000256" key="2">
    <source>
        <dbReference type="ARBA" id="ARBA00022692"/>
    </source>
</evidence>
<evidence type="ECO:0000256" key="4">
    <source>
        <dbReference type="ARBA" id="ARBA00022840"/>
    </source>
</evidence>
<evidence type="ECO:0000313" key="11">
    <source>
        <dbReference type="Proteomes" id="UP001499978"/>
    </source>
</evidence>
<dbReference type="Proteomes" id="UP001499978">
    <property type="component" value="Unassembled WGS sequence"/>
</dbReference>
<keyword evidence="11" id="KW-1185">Reference proteome</keyword>
<accession>A0ABP6B426</accession>
<dbReference type="Gene3D" id="1.20.1560.10">
    <property type="entry name" value="ABC transporter type 1, transmembrane domain"/>
    <property type="match status" value="1"/>
</dbReference>
<dbReference type="InterPro" id="IPR039421">
    <property type="entry name" value="Type_1_exporter"/>
</dbReference>
<dbReference type="InterPro" id="IPR027417">
    <property type="entry name" value="P-loop_NTPase"/>
</dbReference>
<feature type="domain" description="ABC transmembrane type-1" evidence="9">
    <location>
        <begin position="29"/>
        <end position="305"/>
    </location>
</feature>
<keyword evidence="3" id="KW-0547">Nucleotide-binding</keyword>
<proteinExistence type="predicted"/>
<dbReference type="PROSITE" id="PS00211">
    <property type="entry name" value="ABC_TRANSPORTER_1"/>
    <property type="match status" value="1"/>
</dbReference>
<feature type="transmembrane region" description="Helical" evidence="7">
    <location>
        <begin position="247"/>
        <end position="271"/>
    </location>
</feature>
<evidence type="ECO:0000256" key="1">
    <source>
        <dbReference type="ARBA" id="ARBA00004651"/>
    </source>
</evidence>
<dbReference type="InterPro" id="IPR003439">
    <property type="entry name" value="ABC_transporter-like_ATP-bd"/>
</dbReference>
<evidence type="ECO:0000256" key="5">
    <source>
        <dbReference type="ARBA" id="ARBA00022989"/>
    </source>
</evidence>
<evidence type="ECO:0000256" key="3">
    <source>
        <dbReference type="ARBA" id="ARBA00022741"/>
    </source>
</evidence>
<dbReference type="CDD" id="cd03228">
    <property type="entry name" value="ABCC_MRP_Like"/>
    <property type="match status" value="1"/>
</dbReference>
<feature type="transmembrane region" description="Helical" evidence="7">
    <location>
        <begin position="283"/>
        <end position="304"/>
    </location>
</feature>
<dbReference type="Pfam" id="PF00005">
    <property type="entry name" value="ABC_tran"/>
    <property type="match status" value="1"/>
</dbReference>
<gene>
    <name evidence="10" type="ORF">GCM10010201_34490</name>
</gene>
<dbReference type="SUPFAM" id="SSF52540">
    <property type="entry name" value="P-loop containing nucleoside triphosphate hydrolases"/>
    <property type="match status" value="1"/>
</dbReference>
<comment type="caution">
    <text evidence="10">The sequence shown here is derived from an EMBL/GenBank/DDBJ whole genome shotgun (WGS) entry which is preliminary data.</text>
</comment>
<reference evidence="11" key="1">
    <citation type="journal article" date="2019" name="Int. J. Syst. Evol. Microbiol.">
        <title>The Global Catalogue of Microorganisms (GCM) 10K type strain sequencing project: providing services to taxonomists for standard genome sequencing and annotation.</title>
        <authorList>
            <consortium name="The Broad Institute Genomics Platform"/>
            <consortium name="The Broad Institute Genome Sequencing Center for Infectious Disease"/>
            <person name="Wu L."/>
            <person name="Ma J."/>
        </authorList>
    </citation>
    <scope>NUCLEOTIDE SEQUENCE [LARGE SCALE GENOMIC DNA]</scope>
    <source>
        <strain evidence="11">JCM 3367</strain>
    </source>
</reference>
<organism evidence="10 11">
    <name type="scientific">Pilimelia columellifera subsp. columellifera</name>
    <dbReference type="NCBI Taxonomy" id="706583"/>
    <lineage>
        <taxon>Bacteria</taxon>
        <taxon>Bacillati</taxon>
        <taxon>Actinomycetota</taxon>
        <taxon>Actinomycetes</taxon>
        <taxon>Micromonosporales</taxon>
        <taxon>Micromonosporaceae</taxon>
        <taxon>Pilimelia</taxon>
    </lineage>
</organism>
<comment type="subcellular location">
    <subcellularLocation>
        <location evidence="1">Cell membrane</location>
        <topology evidence="1">Multi-pass membrane protein</topology>
    </subcellularLocation>
</comment>
<dbReference type="InterPro" id="IPR011527">
    <property type="entry name" value="ABC1_TM_dom"/>
</dbReference>
<dbReference type="Gene3D" id="3.40.50.300">
    <property type="entry name" value="P-loop containing nucleotide triphosphate hydrolases"/>
    <property type="match status" value="1"/>
</dbReference>
<dbReference type="InterPro" id="IPR017871">
    <property type="entry name" value="ABC_transporter-like_CS"/>
</dbReference>
<evidence type="ECO:0000259" key="9">
    <source>
        <dbReference type="PROSITE" id="PS50929"/>
    </source>
</evidence>
<sequence>MPVRGHVPEKGLRVSGRPPGVGRWGWLGLLTLCGLVDGAARLTLPAVLGRSVDALTTHGRAGPLLVTAAGLVAAVVAAELTEIIVTGTVVADRTSRLRRRLVRHILAVGPQGAAKFPTGDLVSRVSVGAADAARAGPAAVDVAVAVLPPVGSVVLLAAIDLWLGVAFLAGVLLVGLVLVTFTRRSTEVLSAYQRVQGEIAGRLAEALAGSRTIAAAGTRRREQRRVIAPLPELHRQGRQTWRMLSRAAAHTALLGPLTQLAVLATAGLALAQGRITAGELFAASQYALLGAGLGGVAAQLAVLARTRAGAARTAEVRAVPPVSYGRRRLSAGPGAVELRDVSARVAGRDVLHPLSLSIPAGGCLAVVGPSGAGKSTLLAIVARLREPETGSVLLDGVPVEQLTSHALRSAVGCAFDRPVLVGTTVSDALGPGLPSDQVRASATATQAHEFVSRLPRGYATPLVEAPLSGGEAQRLGLARAWHAERLLLLDDATSSLDMITEHRVEQALQRGARTRIVVTHRAGTAARADRVLWLDGGRVRGLDSHRNLWSDPQYRAVFT</sequence>
<dbReference type="SUPFAM" id="SSF90123">
    <property type="entry name" value="ABC transporter transmembrane region"/>
    <property type="match status" value="1"/>
</dbReference>
<name>A0ABP6B426_9ACTN</name>
<feature type="transmembrane region" description="Helical" evidence="7">
    <location>
        <begin position="165"/>
        <end position="182"/>
    </location>
</feature>
<protein>
    <submittedName>
        <fullName evidence="10">ABC transporter ATP-binding protein</fullName>
    </submittedName>
</protein>
<evidence type="ECO:0000256" key="6">
    <source>
        <dbReference type="ARBA" id="ARBA00023136"/>
    </source>
</evidence>
<evidence type="ECO:0000313" key="10">
    <source>
        <dbReference type="EMBL" id="GAA2532131.1"/>
    </source>
</evidence>
<dbReference type="PROSITE" id="PS50929">
    <property type="entry name" value="ABC_TM1F"/>
    <property type="match status" value="1"/>
</dbReference>
<keyword evidence="5 7" id="KW-1133">Transmembrane helix</keyword>
<keyword evidence="6 7" id="KW-0472">Membrane</keyword>
<dbReference type="PANTHER" id="PTHR43394:SF1">
    <property type="entry name" value="ATP-BINDING CASSETTE SUB-FAMILY B MEMBER 10, MITOCHONDRIAL"/>
    <property type="match status" value="1"/>
</dbReference>
<dbReference type="EMBL" id="BAAARY010000031">
    <property type="protein sequence ID" value="GAA2532131.1"/>
    <property type="molecule type" value="Genomic_DNA"/>
</dbReference>
<dbReference type="PROSITE" id="PS50893">
    <property type="entry name" value="ABC_TRANSPORTER_2"/>
    <property type="match status" value="1"/>
</dbReference>
<keyword evidence="2 7" id="KW-0812">Transmembrane</keyword>
<dbReference type="Pfam" id="PF00664">
    <property type="entry name" value="ABC_membrane"/>
    <property type="match status" value="1"/>
</dbReference>